<protein>
    <submittedName>
        <fullName evidence="3">Sugar phosphate isomerase</fullName>
    </submittedName>
</protein>
<sequence>MPRTDQPNSTRRLSVSTWSLHRTLGDYAVYGPDTENPSSLTDTDKHGQLTLLELPARLAAFGISTLEICHFHLPSLDTGYLKELRATLQQEQIELFSLLIDEGDITHPTNGERDQAWVSSWIEIAGQLGAKRARAIAGKTTPTAANLQTSIQRLRQLANHAEEQGVRLMTENWFGLLSQPVAVRTVFEQLEDHVGLCFDFGNWSGPTKYEALTSIAPYAESCHTKAHFSANDELDKDDYIRCLDITRAAGFSGPYTLIYDGPNPDEWHGLSRERELVTPYLQA</sequence>
<dbReference type="InterPro" id="IPR036237">
    <property type="entry name" value="Xyl_isomerase-like_sf"/>
</dbReference>
<keyword evidence="4" id="KW-1185">Reference proteome</keyword>
<dbReference type="InterPro" id="IPR013022">
    <property type="entry name" value="Xyl_isomerase-like_TIM-brl"/>
</dbReference>
<organism evidence="3 4">
    <name type="scientific">Dictyobacter alpinus</name>
    <dbReference type="NCBI Taxonomy" id="2014873"/>
    <lineage>
        <taxon>Bacteria</taxon>
        <taxon>Bacillati</taxon>
        <taxon>Chloroflexota</taxon>
        <taxon>Ktedonobacteria</taxon>
        <taxon>Ktedonobacterales</taxon>
        <taxon>Dictyobacteraceae</taxon>
        <taxon>Dictyobacter</taxon>
    </lineage>
</organism>
<keyword evidence="1" id="KW-0175">Coiled coil</keyword>
<accession>A0A402BGW7</accession>
<dbReference type="PANTHER" id="PTHR12110">
    <property type="entry name" value="HYDROXYPYRUVATE ISOMERASE"/>
    <property type="match status" value="1"/>
</dbReference>
<dbReference type="Pfam" id="PF01261">
    <property type="entry name" value="AP_endonuc_2"/>
    <property type="match status" value="1"/>
</dbReference>
<dbReference type="PANTHER" id="PTHR12110:SF53">
    <property type="entry name" value="BLR5974 PROTEIN"/>
    <property type="match status" value="1"/>
</dbReference>
<dbReference type="GO" id="GO:0016853">
    <property type="term" value="F:isomerase activity"/>
    <property type="evidence" value="ECO:0007669"/>
    <property type="project" value="UniProtKB-KW"/>
</dbReference>
<gene>
    <name evidence="3" type="ORF">KDA_59660</name>
</gene>
<dbReference type="EMBL" id="BIFT01000002">
    <property type="protein sequence ID" value="GCE30482.1"/>
    <property type="molecule type" value="Genomic_DNA"/>
</dbReference>
<keyword evidence="3" id="KW-0413">Isomerase</keyword>
<dbReference type="InterPro" id="IPR050312">
    <property type="entry name" value="IolE/XylAMocC-like"/>
</dbReference>
<evidence type="ECO:0000313" key="3">
    <source>
        <dbReference type="EMBL" id="GCE30482.1"/>
    </source>
</evidence>
<dbReference type="Proteomes" id="UP000287171">
    <property type="component" value="Unassembled WGS sequence"/>
</dbReference>
<name>A0A402BGW7_9CHLR</name>
<evidence type="ECO:0000313" key="4">
    <source>
        <dbReference type="Proteomes" id="UP000287171"/>
    </source>
</evidence>
<feature type="coiled-coil region" evidence="1">
    <location>
        <begin position="144"/>
        <end position="171"/>
    </location>
</feature>
<dbReference type="RefSeq" id="WP_126630565.1">
    <property type="nucleotide sequence ID" value="NZ_BIFT01000002.1"/>
</dbReference>
<evidence type="ECO:0000259" key="2">
    <source>
        <dbReference type="Pfam" id="PF01261"/>
    </source>
</evidence>
<reference evidence="4" key="1">
    <citation type="submission" date="2018-12" db="EMBL/GenBank/DDBJ databases">
        <title>Tengunoibacter tsumagoiensis gen. nov., sp. nov., Dictyobacter kobayashii sp. nov., D. alpinus sp. nov., and D. joshuensis sp. nov. and description of Dictyobacteraceae fam. nov. within the order Ktedonobacterales isolated from Tengu-no-mugimeshi.</title>
        <authorList>
            <person name="Wang C.M."/>
            <person name="Zheng Y."/>
            <person name="Sakai Y."/>
            <person name="Toyoda A."/>
            <person name="Minakuchi Y."/>
            <person name="Abe K."/>
            <person name="Yokota A."/>
            <person name="Yabe S."/>
        </authorList>
    </citation>
    <scope>NUCLEOTIDE SEQUENCE [LARGE SCALE GENOMIC DNA]</scope>
    <source>
        <strain evidence="4">Uno16</strain>
    </source>
</reference>
<dbReference type="OrthoDB" id="9794305at2"/>
<comment type="caution">
    <text evidence="3">The sequence shown here is derived from an EMBL/GenBank/DDBJ whole genome shotgun (WGS) entry which is preliminary data.</text>
</comment>
<evidence type="ECO:0000256" key="1">
    <source>
        <dbReference type="SAM" id="Coils"/>
    </source>
</evidence>
<dbReference type="AlphaFoldDB" id="A0A402BGW7"/>
<dbReference type="SUPFAM" id="SSF51658">
    <property type="entry name" value="Xylose isomerase-like"/>
    <property type="match status" value="1"/>
</dbReference>
<dbReference type="Gene3D" id="3.20.20.150">
    <property type="entry name" value="Divalent-metal-dependent TIM barrel enzymes"/>
    <property type="match status" value="1"/>
</dbReference>
<proteinExistence type="predicted"/>
<feature type="domain" description="Xylose isomerase-like TIM barrel" evidence="2">
    <location>
        <begin position="56"/>
        <end position="227"/>
    </location>
</feature>